<comment type="caution">
    <text evidence="1">The sequence shown here is derived from an EMBL/GenBank/DDBJ whole genome shotgun (WGS) entry which is preliminary data.</text>
</comment>
<dbReference type="GO" id="GO:0016812">
    <property type="term" value="F:hydrolase activity, acting on carbon-nitrogen (but not peptide) bonds, in cyclic amides"/>
    <property type="evidence" value="ECO:0007669"/>
    <property type="project" value="TreeGrafter"/>
</dbReference>
<dbReference type="InterPro" id="IPR032466">
    <property type="entry name" value="Metal_Hydrolase"/>
</dbReference>
<dbReference type="SUPFAM" id="SSF51556">
    <property type="entry name" value="Metallo-dependent hydrolases"/>
    <property type="match status" value="1"/>
</dbReference>
<dbReference type="Gene3D" id="2.30.40.10">
    <property type="entry name" value="Urease, subunit C, domain 1"/>
    <property type="match status" value="1"/>
</dbReference>
<sequence length="255" mass="28346">MKKKTIGFILVVSLVIFSSFSFGQDLLIKNGTILTVTKGKILKGDILIIKGIIKQIEENIKGPKGIKIIDASGKFVIPGIIDSHTHIALSGTNENAEAITAEVKMRDVLNAEDRSIYTAISGGVTMVHTMHGSSNPIGGENIVIKTKWGKTSEEMIVHDAYRTLKFALGENPKRSNSPTLGTPRYPQSRMGVNAIIRREFLKAKNYMEQWDRYLKAKNSKKPAKNLIAPRKDLRMEQLADVLRGKMVARCHTYRA</sequence>
<dbReference type="GO" id="GO:0005829">
    <property type="term" value="C:cytosol"/>
    <property type="evidence" value="ECO:0007669"/>
    <property type="project" value="TreeGrafter"/>
</dbReference>
<dbReference type="SUPFAM" id="SSF51338">
    <property type="entry name" value="Composite domain of metallo-dependent hydrolases"/>
    <property type="match status" value="1"/>
</dbReference>
<organism evidence="1">
    <name type="scientific">marine sediment metagenome</name>
    <dbReference type="NCBI Taxonomy" id="412755"/>
    <lineage>
        <taxon>unclassified sequences</taxon>
        <taxon>metagenomes</taxon>
        <taxon>ecological metagenomes</taxon>
    </lineage>
</organism>
<protein>
    <submittedName>
        <fullName evidence="1">Uncharacterized protein</fullName>
    </submittedName>
</protein>
<reference evidence="1" key="1">
    <citation type="journal article" date="2015" name="Nature">
        <title>Complex archaea that bridge the gap between prokaryotes and eukaryotes.</title>
        <authorList>
            <person name="Spang A."/>
            <person name="Saw J.H."/>
            <person name="Jorgensen S.L."/>
            <person name="Zaremba-Niedzwiedzka K."/>
            <person name="Martijn J."/>
            <person name="Lind A.E."/>
            <person name="van Eijk R."/>
            <person name="Schleper C."/>
            <person name="Guy L."/>
            <person name="Ettema T.J."/>
        </authorList>
    </citation>
    <scope>NUCLEOTIDE SEQUENCE</scope>
</reference>
<dbReference type="EMBL" id="LAZR01004671">
    <property type="protein sequence ID" value="KKN06598.1"/>
    <property type="molecule type" value="Genomic_DNA"/>
</dbReference>
<feature type="non-terminal residue" evidence="1">
    <location>
        <position position="255"/>
    </location>
</feature>
<dbReference type="PANTHER" id="PTHR11647:SF1">
    <property type="entry name" value="COLLAPSIN RESPONSE MEDIATOR PROTEIN"/>
    <property type="match status" value="1"/>
</dbReference>
<dbReference type="InterPro" id="IPR050378">
    <property type="entry name" value="Metallo-dep_Hydrolases_sf"/>
</dbReference>
<name>A0A0F9QML6_9ZZZZ</name>
<accession>A0A0F9QML6</accession>
<evidence type="ECO:0000313" key="1">
    <source>
        <dbReference type="EMBL" id="KKN06598.1"/>
    </source>
</evidence>
<dbReference type="AlphaFoldDB" id="A0A0F9QML6"/>
<proteinExistence type="predicted"/>
<dbReference type="InterPro" id="IPR011059">
    <property type="entry name" value="Metal-dep_hydrolase_composite"/>
</dbReference>
<dbReference type="Gene3D" id="3.20.20.140">
    <property type="entry name" value="Metal-dependent hydrolases"/>
    <property type="match status" value="1"/>
</dbReference>
<gene>
    <name evidence="1" type="ORF">LCGC14_1075560</name>
</gene>
<dbReference type="PANTHER" id="PTHR11647">
    <property type="entry name" value="HYDRANTOINASE/DIHYDROPYRIMIDINASE FAMILY MEMBER"/>
    <property type="match status" value="1"/>
</dbReference>